<dbReference type="NCBIfam" id="NF003802">
    <property type="entry name" value="PRK05388.1"/>
    <property type="match status" value="1"/>
</dbReference>
<feature type="binding site" evidence="9">
    <location>
        <position position="172"/>
    </location>
    <ligand>
        <name>substrate</name>
    </ligand>
</feature>
<feature type="binding site" evidence="9">
    <location>
        <position position="301"/>
    </location>
    <ligand>
        <name>substrate</name>
    </ligand>
</feature>
<dbReference type="EMBL" id="AP019367">
    <property type="protein sequence ID" value="BBH49647.1"/>
    <property type="molecule type" value="Genomic_DNA"/>
</dbReference>
<comment type="pathway">
    <text evidence="9">Amino-acid biosynthesis; L-arginine biosynthesis; L-ornithine and N-acetyl-L-glutamate from L-glutamate and N(2)-acetyl-L-ornithine (cyclic): step 1/1.</text>
</comment>
<dbReference type="PANTHER" id="PTHR23100:SF0">
    <property type="entry name" value="ARGININE BIOSYNTHESIS BIFUNCTIONAL PROTEIN ARGJ, MITOCHONDRIAL"/>
    <property type="match status" value="1"/>
</dbReference>
<dbReference type="OrthoDB" id="9804242at2"/>
<dbReference type="AlphaFoldDB" id="A0A3G9JW19"/>
<dbReference type="NCBIfam" id="TIGR00120">
    <property type="entry name" value="ArgJ"/>
    <property type="match status" value="1"/>
</dbReference>
<dbReference type="RefSeq" id="WP_126420902.1">
    <property type="nucleotide sequence ID" value="NZ_AP019367.1"/>
</dbReference>
<dbReference type="FunFam" id="3.10.20.340:FF:000001">
    <property type="entry name" value="Arginine biosynthesis bifunctional protein ArgJ, chloroplastic"/>
    <property type="match status" value="1"/>
</dbReference>
<keyword evidence="5 9" id="KW-0808">Transferase</keyword>
<dbReference type="InterPro" id="IPR042195">
    <property type="entry name" value="ArgJ_beta_C"/>
</dbReference>
<protein>
    <recommendedName>
        <fullName evidence="9">Arginine biosynthesis bifunctional protein ArgJ</fullName>
    </recommendedName>
    <domain>
        <recommendedName>
            <fullName evidence="9">Glutamate N-acetyltransferase</fullName>
            <ecNumber evidence="9">2.3.1.35</ecNumber>
        </recommendedName>
        <alternativeName>
            <fullName evidence="9">Ornithine acetyltransferase</fullName>
            <shortName evidence="9">OATase</shortName>
        </alternativeName>
        <alternativeName>
            <fullName evidence="9">Ornithine transacetylase</fullName>
        </alternativeName>
    </domain>
    <domain>
        <recommendedName>
            <fullName evidence="9">Amino-acid acetyltransferase</fullName>
            <ecNumber evidence="9">2.3.1.1</ecNumber>
        </recommendedName>
        <alternativeName>
            <fullName evidence="9">N-acetylglutamate synthase</fullName>
            <shortName evidence="9">AGSase</shortName>
        </alternativeName>
    </domain>
    <component>
        <recommendedName>
            <fullName evidence="9">Arginine biosynthesis bifunctional protein ArgJ alpha chain</fullName>
        </recommendedName>
    </component>
    <component>
        <recommendedName>
            <fullName evidence="9">Arginine biosynthesis bifunctional protein ArgJ beta chain</fullName>
        </recommendedName>
    </component>
</protein>
<dbReference type="Gene3D" id="3.60.70.12">
    <property type="entry name" value="L-amino peptidase D-ALA esterase/amidase"/>
    <property type="match status" value="1"/>
</dbReference>
<comment type="catalytic activity">
    <reaction evidence="8 9">
        <text>N(2)-acetyl-L-ornithine + L-glutamate = N-acetyl-L-glutamate + L-ornithine</text>
        <dbReference type="Rhea" id="RHEA:15349"/>
        <dbReference type="ChEBI" id="CHEBI:29985"/>
        <dbReference type="ChEBI" id="CHEBI:44337"/>
        <dbReference type="ChEBI" id="CHEBI:46911"/>
        <dbReference type="ChEBI" id="CHEBI:57805"/>
        <dbReference type="EC" id="2.3.1.35"/>
    </reaction>
</comment>
<keyword evidence="9" id="KW-0511">Multifunctional enzyme</keyword>
<dbReference type="GeneID" id="88848383"/>
<dbReference type="InterPro" id="IPR002813">
    <property type="entry name" value="Arg_biosynth_ArgJ"/>
</dbReference>
<dbReference type="PANTHER" id="PTHR23100">
    <property type="entry name" value="ARGININE BIOSYNTHESIS BIFUNCTIONAL PROTEIN ARGJ"/>
    <property type="match status" value="1"/>
</dbReference>
<comment type="catalytic activity">
    <reaction evidence="9">
        <text>L-glutamate + acetyl-CoA = N-acetyl-L-glutamate + CoA + H(+)</text>
        <dbReference type="Rhea" id="RHEA:24292"/>
        <dbReference type="ChEBI" id="CHEBI:15378"/>
        <dbReference type="ChEBI" id="CHEBI:29985"/>
        <dbReference type="ChEBI" id="CHEBI:44337"/>
        <dbReference type="ChEBI" id="CHEBI:57287"/>
        <dbReference type="ChEBI" id="CHEBI:57288"/>
        <dbReference type="EC" id="2.3.1.1"/>
    </reaction>
</comment>
<proteinExistence type="inferred from homology"/>
<evidence type="ECO:0000256" key="4">
    <source>
        <dbReference type="ARBA" id="ARBA00022605"/>
    </source>
</evidence>
<feature type="chain" id="PRO_5023397427" description="Arginine biosynthesis bifunctional protein ArgJ alpha chain" evidence="9">
    <location>
        <begin position="1"/>
        <end position="212"/>
    </location>
</feature>
<evidence type="ECO:0000256" key="9">
    <source>
        <dbReference type="HAMAP-Rule" id="MF_01106"/>
    </source>
</evidence>
<comment type="pathway">
    <text evidence="9">Amino-acid biosynthesis; L-arginine biosynthesis; N(2)-acetyl-L-ornithine from L-glutamate: step 1/4.</text>
</comment>
<comment type="subcellular location">
    <subcellularLocation>
        <location evidence="9">Cytoplasm</location>
    </subcellularLocation>
</comment>
<feature type="chain" id="PRO_5023397428" description="Arginine biosynthesis bifunctional protein ArgJ beta chain" evidence="9">
    <location>
        <begin position="213"/>
        <end position="428"/>
    </location>
</feature>
<evidence type="ECO:0000256" key="3">
    <source>
        <dbReference type="ARBA" id="ARBA00022571"/>
    </source>
</evidence>
<keyword evidence="7 9" id="KW-0012">Acyltransferase</keyword>
<reference evidence="11" key="1">
    <citation type="submission" date="2018-11" db="EMBL/GenBank/DDBJ databases">
        <title>Comparative genomics of Parolsenella catena and Libanicoccus massiliensis: Reclassification of Libanicoccus massiliensis as Parolsenella massiliensis comb. nov.</title>
        <authorList>
            <person name="Sakamoto M."/>
            <person name="Ikeyama N."/>
            <person name="Murakami T."/>
            <person name="Mori H."/>
            <person name="Yuki M."/>
            <person name="Ohkuma M."/>
        </authorList>
    </citation>
    <scope>NUCLEOTIDE SEQUENCE [LARGE SCALE GENOMIC DNA]</scope>
    <source>
        <strain evidence="11">JCM 31932</strain>
    </source>
</reference>
<feature type="site" description="Involved in the stabilization of negative charge on the oxyanion by the formation of the oxyanion hole" evidence="9">
    <location>
        <position position="127"/>
    </location>
</feature>
<dbReference type="Pfam" id="PF01960">
    <property type="entry name" value="ArgJ"/>
    <property type="match status" value="1"/>
</dbReference>
<dbReference type="EC" id="2.3.1.1" evidence="9"/>
<evidence type="ECO:0000313" key="11">
    <source>
        <dbReference type="Proteomes" id="UP000273154"/>
    </source>
</evidence>
<dbReference type="GO" id="GO:0004042">
    <property type="term" value="F:L-glutamate N-acetyltransferase activity"/>
    <property type="evidence" value="ECO:0007669"/>
    <property type="project" value="UniProtKB-UniRule"/>
</dbReference>
<keyword evidence="6 9" id="KW-0068">Autocatalytic cleavage</keyword>
<feature type="site" description="Cleavage; by autolysis" evidence="9">
    <location>
        <begin position="212"/>
        <end position="213"/>
    </location>
</feature>
<evidence type="ECO:0000256" key="6">
    <source>
        <dbReference type="ARBA" id="ARBA00022813"/>
    </source>
</evidence>
<evidence type="ECO:0000313" key="10">
    <source>
        <dbReference type="EMBL" id="BBH49647.1"/>
    </source>
</evidence>
<keyword evidence="4 9" id="KW-0028">Amino-acid biosynthesis</keyword>
<organism evidence="10 11">
    <name type="scientific">Parolsenella catena</name>
    <dbReference type="NCBI Taxonomy" id="2003188"/>
    <lineage>
        <taxon>Bacteria</taxon>
        <taxon>Bacillati</taxon>
        <taxon>Actinomycetota</taxon>
        <taxon>Coriobacteriia</taxon>
        <taxon>Coriobacteriales</taxon>
        <taxon>Atopobiaceae</taxon>
        <taxon>Parolsenella</taxon>
    </lineage>
</organism>
<keyword evidence="11" id="KW-1185">Reference proteome</keyword>
<keyword evidence="3 9" id="KW-0055">Arginine biosynthesis</keyword>
<name>A0A3G9JW19_9ACTN</name>
<dbReference type="FunFam" id="3.60.70.12:FF:000001">
    <property type="entry name" value="Arginine biosynthesis bifunctional protein ArgJ, chloroplastic"/>
    <property type="match status" value="1"/>
</dbReference>
<evidence type="ECO:0000256" key="1">
    <source>
        <dbReference type="ARBA" id="ARBA00006774"/>
    </source>
</evidence>
<feature type="site" description="Involved in the stabilization of negative charge on the oxyanion by the formation of the oxyanion hole" evidence="9">
    <location>
        <position position="126"/>
    </location>
</feature>
<dbReference type="UniPathway" id="UPA00068">
    <property type="reaction ID" value="UER00106"/>
</dbReference>
<dbReference type="SUPFAM" id="SSF56266">
    <property type="entry name" value="DmpA/ArgJ-like"/>
    <property type="match status" value="1"/>
</dbReference>
<dbReference type="Proteomes" id="UP000273154">
    <property type="component" value="Chromosome"/>
</dbReference>
<keyword evidence="9" id="KW-0963">Cytoplasm</keyword>
<comment type="function">
    <text evidence="9">Catalyzes two activities which are involved in the cyclic version of arginine biosynthesis: the synthesis of N-acetylglutamate from glutamate and acetyl-CoA as the acetyl donor, and of ornithine by transacetylation between N(2)-acetylornithine and glutamate.</text>
</comment>
<dbReference type="GO" id="GO:0006592">
    <property type="term" value="P:ornithine biosynthetic process"/>
    <property type="evidence" value="ECO:0007669"/>
    <property type="project" value="TreeGrafter"/>
</dbReference>
<dbReference type="InterPro" id="IPR016117">
    <property type="entry name" value="ArgJ-like_dom_sf"/>
</dbReference>
<feature type="binding site" evidence="9">
    <location>
        <position position="202"/>
    </location>
    <ligand>
        <name>substrate</name>
    </ligand>
</feature>
<dbReference type="Gene3D" id="3.10.20.340">
    <property type="entry name" value="ArgJ beta chain, C-terminal domain"/>
    <property type="match status" value="1"/>
</dbReference>
<dbReference type="EC" id="2.3.1.35" evidence="9"/>
<evidence type="ECO:0000256" key="8">
    <source>
        <dbReference type="ARBA" id="ARBA00049439"/>
    </source>
</evidence>
<dbReference type="GO" id="GO:0006526">
    <property type="term" value="P:L-arginine biosynthetic process"/>
    <property type="evidence" value="ECO:0007669"/>
    <property type="project" value="UniProtKB-UniRule"/>
</dbReference>
<dbReference type="HAMAP" id="MF_01106">
    <property type="entry name" value="ArgJ"/>
    <property type="match status" value="1"/>
</dbReference>
<feature type="active site" description="Nucleophile" evidence="9">
    <location>
        <position position="213"/>
    </location>
</feature>
<feature type="binding site" evidence="9">
    <location>
        <position position="428"/>
    </location>
    <ligand>
        <name>substrate</name>
    </ligand>
</feature>
<sequence length="428" mass="43948">MEQTIAPKLSVIADGGVASPAGIHAGGIHAGFRRDPQRFDLALVEVDECAVAAGAFTTNKFCAAPVTVSRAHLGKGGSAPVRAVCINSGNANAATGEEGLECAETTCALVAKTIGCEPEQVLVASTGVIGQLLDVAPFETGVPALHDKICAQATDESLRLSGGHDAARAIMTTDTHPKEYAVSYEAGGSLAGSTVTVGGMCKGSGMIMPNMATMIAIISTNAPVSAAALHEVLLGVVKKTFNKVTVDSDTSTNDTCIAIATGKAAADAAPIEPGTPEAAELACAVNAVCQHLAREIAADGEGASKLVTVTVAGAATDEDADTAARAIANSPLVKTAIYGHDCNWGRIAMALGKCGVAFDQRDVDIDIMGMPVCRDGLTVAFDEDEALRRFEEPEITIWADLGAGACETTVWTCDLTHEYVKINGEYRT</sequence>
<dbReference type="KEGG" id="pcat:Pcatena_02340"/>
<evidence type="ECO:0000256" key="5">
    <source>
        <dbReference type="ARBA" id="ARBA00022679"/>
    </source>
</evidence>
<comment type="subunit">
    <text evidence="2 9">Heterotetramer of two alpha and two beta chains.</text>
</comment>
<accession>A0A3G9JW19</accession>
<dbReference type="GO" id="GO:0005737">
    <property type="term" value="C:cytoplasm"/>
    <property type="evidence" value="ECO:0007669"/>
    <property type="project" value="UniProtKB-SubCell"/>
</dbReference>
<feature type="binding site" evidence="9">
    <location>
        <position position="213"/>
    </location>
    <ligand>
        <name>substrate</name>
    </ligand>
</feature>
<evidence type="ECO:0000256" key="7">
    <source>
        <dbReference type="ARBA" id="ARBA00023315"/>
    </source>
</evidence>
<dbReference type="GO" id="GO:0004358">
    <property type="term" value="F:L-glutamate N-acetyltransferase activity, acting on acetyl-L-ornithine as donor"/>
    <property type="evidence" value="ECO:0007669"/>
    <property type="project" value="UniProtKB-UniRule"/>
</dbReference>
<dbReference type="CDD" id="cd02152">
    <property type="entry name" value="OAT"/>
    <property type="match status" value="1"/>
</dbReference>
<feature type="binding site" evidence="9">
    <location>
        <position position="423"/>
    </location>
    <ligand>
        <name>substrate</name>
    </ligand>
</feature>
<comment type="similarity">
    <text evidence="1 9">Belongs to the ArgJ family.</text>
</comment>
<evidence type="ECO:0000256" key="2">
    <source>
        <dbReference type="ARBA" id="ARBA00011475"/>
    </source>
</evidence>
<gene>
    <name evidence="9 10" type="primary">argJ</name>
    <name evidence="10" type="ORF">Pcatena_02340</name>
</gene>